<evidence type="ECO:0000313" key="2">
    <source>
        <dbReference type="EMBL" id="CAE26332.1"/>
    </source>
</evidence>
<dbReference type="EMBL" id="BX572595">
    <property type="protein sequence ID" value="CAE26332.1"/>
    <property type="molecule type" value="Genomic_DNA"/>
</dbReference>
<dbReference type="PhylomeDB" id="Q6NBE0"/>
<dbReference type="InterPro" id="IPR029058">
    <property type="entry name" value="AB_hydrolase_fold"/>
</dbReference>
<protein>
    <submittedName>
        <fullName evidence="2">Lysophospholipase L2</fullName>
    </submittedName>
</protein>
<proteinExistence type="predicted"/>
<dbReference type="InterPro" id="IPR022742">
    <property type="entry name" value="Hydrolase_4"/>
</dbReference>
<dbReference type="STRING" id="258594.RPA0888"/>
<name>Q6NBE0_RHOPA</name>
<dbReference type="AlphaFoldDB" id="Q6NBE0"/>
<evidence type="ECO:0000259" key="1">
    <source>
        <dbReference type="Pfam" id="PF12146"/>
    </source>
</evidence>
<gene>
    <name evidence="2" type="ordered locus">RPA0888</name>
</gene>
<accession>Q6NBE0</accession>
<dbReference type="eggNOG" id="COG2267">
    <property type="taxonomic scope" value="Bacteria"/>
</dbReference>
<dbReference type="Pfam" id="PF12146">
    <property type="entry name" value="Hydrolase_4"/>
    <property type="match status" value="1"/>
</dbReference>
<organism evidence="2">
    <name type="scientific">Rhodopseudomonas palustris (strain ATCC BAA-98 / CGA009)</name>
    <dbReference type="NCBI Taxonomy" id="258594"/>
    <lineage>
        <taxon>Bacteria</taxon>
        <taxon>Pseudomonadati</taxon>
        <taxon>Pseudomonadota</taxon>
        <taxon>Alphaproteobacteria</taxon>
        <taxon>Hyphomicrobiales</taxon>
        <taxon>Nitrobacteraceae</taxon>
        <taxon>Rhodopseudomonas</taxon>
    </lineage>
</organism>
<reference evidence="2" key="1">
    <citation type="journal article" date="2004" name="Nat. Biotechnol.">
        <title>Complete genome sequence of the metabolically versatile photosynthetic bacterium Rhodopseudomonas palustris.</title>
        <authorList>
            <person name="Larimer F.W."/>
            <person name="Chain P."/>
            <person name="Hauser L."/>
            <person name="Lamerdin J."/>
            <person name="Malfatti S."/>
            <person name="Do L."/>
            <person name="Land M.L."/>
            <person name="Pelletier D.A."/>
            <person name="Beatty J.T."/>
            <person name="Lang A.S."/>
            <person name="Tabita F.R."/>
            <person name="Gibson J.L."/>
            <person name="Hanson T.E."/>
            <person name="Bobst C."/>
            <person name="Torres J.L."/>
            <person name="Peres C."/>
            <person name="Harrison F.H."/>
            <person name="Gibson J."/>
            <person name="Harwood C.S."/>
        </authorList>
    </citation>
    <scope>NUCLEOTIDE SEQUENCE [LARGE SCALE GENOMIC DNA]</scope>
    <source>
        <strain evidence="2">CGA009</strain>
    </source>
</reference>
<dbReference type="HOGENOM" id="CLU_026209_10_1_5"/>
<dbReference type="SUPFAM" id="SSF53474">
    <property type="entry name" value="alpha/beta-Hydrolases"/>
    <property type="match status" value="1"/>
</dbReference>
<feature type="domain" description="Serine aminopeptidase S33" evidence="1">
    <location>
        <begin position="72"/>
        <end position="328"/>
    </location>
</feature>
<sequence length="348" mass="38515">MGGVFRGSRGGPKLFAPAAFIQIFQAFSPLRTRSMTLVSTPANPVPEDAVSGFIKTPDGVQLRFARWEPPGHRKGTVCVFTGRTEQIEKYFETVRDLRDRGFAVAALDWRGQGHSERRLRDYRKGYVRNFADFEVDVETFVREVVLPDCPPPHFALAHSMGGAVMLRIARSGKRWFDRMVLSAPMIDLAGNTTALPIRLLLRAMRLAGQGGRYVPGGNDVLANTEPFVGNKLTSDPVRYARNAAIVAEDPTLGLASPTVAWADTAFRAMHAFKATNYPSQIRQPILMIAAGMDGVVSTPAIEEFAYHLRAGSHLVIPGAKHEILQEQDRYRQQFWAAFDAFVPGTPLF</sequence>
<dbReference type="PANTHER" id="PTHR11614">
    <property type="entry name" value="PHOSPHOLIPASE-RELATED"/>
    <property type="match status" value="1"/>
</dbReference>
<dbReference type="InterPro" id="IPR051044">
    <property type="entry name" value="MAG_DAG_Lipase"/>
</dbReference>
<dbReference type="Gene3D" id="3.40.50.1820">
    <property type="entry name" value="alpha/beta hydrolase"/>
    <property type="match status" value="1"/>
</dbReference>
<dbReference type="ESTHER" id="rhopa-q6nbe0">
    <property type="family name" value="Monoglyceridelipase_lysophospholip"/>
</dbReference>